<accession>A0A2K5F268</accession>
<dbReference type="OMA" id="GVTCKFK"/>
<dbReference type="Ensembl" id="ENSANAT00000057618.1">
    <property type="protein sequence ID" value="ENSANAP00000039518.1"/>
    <property type="gene ID" value="ENSANAG00000037162.1"/>
</dbReference>
<evidence type="ECO:0000313" key="1">
    <source>
        <dbReference type="Ensembl" id="ENSANAP00000039518.1"/>
    </source>
</evidence>
<sequence length="87" mass="9991">MALSCTIRVNTTSKGAFPHKKRTALTLEKNLKYPKRKKMKALTGKMKTINLQINVFLRCGPGVTCKFKRLIFSPGIKPFWKIFSLEF</sequence>
<organism evidence="1 2">
    <name type="scientific">Aotus nancymaae</name>
    <name type="common">Ma's night monkey</name>
    <dbReference type="NCBI Taxonomy" id="37293"/>
    <lineage>
        <taxon>Eukaryota</taxon>
        <taxon>Metazoa</taxon>
        <taxon>Chordata</taxon>
        <taxon>Craniata</taxon>
        <taxon>Vertebrata</taxon>
        <taxon>Euteleostomi</taxon>
        <taxon>Mammalia</taxon>
        <taxon>Eutheria</taxon>
        <taxon>Euarchontoglires</taxon>
        <taxon>Primates</taxon>
        <taxon>Haplorrhini</taxon>
        <taxon>Platyrrhini</taxon>
        <taxon>Aotidae</taxon>
        <taxon>Aotus</taxon>
    </lineage>
</organism>
<reference evidence="1" key="1">
    <citation type="submission" date="2025-08" db="UniProtKB">
        <authorList>
            <consortium name="Ensembl"/>
        </authorList>
    </citation>
    <scope>IDENTIFICATION</scope>
</reference>
<protein>
    <submittedName>
        <fullName evidence="1">Uncharacterized protein</fullName>
    </submittedName>
</protein>
<evidence type="ECO:0000313" key="2">
    <source>
        <dbReference type="Proteomes" id="UP000233020"/>
    </source>
</evidence>
<dbReference type="Proteomes" id="UP000233020">
    <property type="component" value="Unplaced"/>
</dbReference>
<dbReference type="AlphaFoldDB" id="A0A2K5F268"/>
<reference evidence="1" key="2">
    <citation type="submission" date="2025-09" db="UniProtKB">
        <authorList>
            <consortium name="Ensembl"/>
        </authorList>
    </citation>
    <scope>IDENTIFICATION</scope>
</reference>
<keyword evidence="2" id="KW-1185">Reference proteome</keyword>
<proteinExistence type="predicted"/>
<name>A0A2K5F268_AOTNA</name>